<sequence length="362" mass="40173">MAPDNKQSVCIKKLEVDPPLSPKRCRGSGEPTFDTSMAVVDDAQSVPRVMSSFVPKPFPPPSLAGVPLEYILDQLHNLAPCYWHKPETADCTLVIPVPYPRKANLSGGPSSPFSSRPSYDPSGLGRRVTEPSLNFIPRLFLRLHTDYLSAHSSFLRALFSGSSPIDLISTSSYPTPNSPLRTSSGRFTIPFDRLPRLLPSSTSEHPVLFLPVPDPASIEHVMHWMYFGDFTLIEDSLEDGSIEWEGIARNVEYLGLPTDIKVFLGRWYSRWLHPERERHPCPDSDDETIYSDDDSVDSDYDSASDAEDISTEASRDDDKPTRGRTKCARPLSWTIPFSDAGRYAPPIPSPAKISPLDSAPPC</sequence>
<dbReference type="eggNOG" id="ENOG502SB8E">
    <property type="taxonomic scope" value="Eukaryota"/>
</dbReference>
<feature type="compositionally biased region" description="Acidic residues" evidence="1">
    <location>
        <begin position="283"/>
        <end position="310"/>
    </location>
</feature>
<comment type="caution">
    <text evidence="2">The sequence shown here is derived from an EMBL/GenBank/DDBJ whole genome shotgun (WGS) entry which is preliminary data.</text>
</comment>
<name>A0A0W0FPG7_MONRR</name>
<proteinExistence type="predicted"/>
<reference evidence="2 3" key="1">
    <citation type="submission" date="2015-12" db="EMBL/GenBank/DDBJ databases">
        <title>Draft genome sequence of Moniliophthora roreri, the causal agent of frosty pod rot of cacao.</title>
        <authorList>
            <person name="Aime M.C."/>
            <person name="Diaz-Valderrama J.R."/>
            <person name="Kijpornyongpan T."/>
            <person name="Phillips-Mora W."/>
        </authorList>
    </citation>
    <scope>NUCLEOTIDE SEQUENCE [LARGE SCALE GENOMIC DNA]</scope>
    <source>
        <strain evidence="2 3">MCA 2952</strain>
    </source>
</reference>
<dbReference type="AlphaFoldDB" id="A0A0W0FPG7"/>
<feature type="region of interest" description="Disordered" evidence="1">
    <location>
        <begin position="278"/>
        <end position="362"/>
    </location>
</feature>
<evidence type="ECO:0008006" key="4">
    <source>
        <dbReference type="Google" id="ProtNLM"/>
    </source>
</evidence>
<gene>
    <name evidence="2" type="ORF">WG66_9234</name>
</gene>
<accession>A0A0W0FPG7</accession>
<feature type="region of interest" description="Disordered" evidence="1">
    <location>
        <begin position="105"/>
        <end position="125"/>
    </location>
</feature>
<organism evidence="2 3">
    <name type="scientific">Moniliophthora roreri</name>
    <name type="common">Frosty pod rot fungus</name>
    <name type="synonym">Monilia roreri</name>
    <dbReference type="NCBI Taxonomy" id="221103"/>
    <lineage>
        <taxon>Eukaryota</taxon>
        <taxon>Fungi</taxon>
        <taxon>Dikarya</taxon>
        <taxon>Basidiomycota</taxon>
        <taxon>Agaricomycotina</taxon>
        <taxon>Agaricomycetes</taxon>
        <taxon>Agaricomycetidae</taxon>
        <taxon>Agaricales</taxon>
        <taxon>Marasmiineae</taxon>
        <taxon>Marasmiaceae</taxon>
        <taxon>Moniliophthora</taxon>
    </lineage>
</organism>
<dbReference type="EMBL" id="LATX01001774">
    <property type="protein sequence ID" value="KTB38267.1"/>
    <property type="molecule type" value="Genomic_DNA"/>
</dbReference>
<dbReference type="Proteomes" id="UP000054988">
    <property type="component" value="Unassembled WGS sequence"/>
</dbReference>
<evidence type="ECO:0000256" key="1">
    <source>
        <dbReference type="SAM" id="MobiDB-lite"/>
    </source>
</evidence>
<evidence type="ECO:0000313" key="2">
    <source>
        <dbReference type="EMBL" id="KTB38267.1"/>
    </source>
</evidence>
<protein>
    <recommendedName>
        <fullName evidence="4">BTB domain-containing protein</fullName>
    </recommendedName>
</protein>
<feature type="compositionally biased region" description="Low complexity" evidence="1">
    <location>
        <begin position="106"/>
        <end position="122"/>
    </location>
</feature>
<evidence type="ECO:0000313" key="3">
    <source>
        <dbReference type="Proteomes" id="UP000054988"/>
    </source>
</evidence>